<dbReference type="PANTHER" id="PTHR45138:SF9">
    <property type="entry name" value="DIGUANYLATE CYCLASE DGCM-RELATED"/>
    <property type="match status" value="1"/>
</dbReference>
<feature type="transmembrane region" description="Helical" evidence="8">
    <location>
        <begin position="240"/>
        <end position="258"/>
    </location>
</feature>
<dbReference type="Pfam" id="PF00990">
    <property type="entry name" value="GGDEF"/>
    <property type="match status" value="1"/>
</dbReference>
<dbReference type="GO" id="GO:1902201">
    <property type="term" value="P:negative regulation of bacterial-type flagellum-dependent cell motility"/>
    <property type="evidence" value="ECO:0007669"/>
    <property type="project" value="TreeGrafter"/>
</dbReference>
<evidence type="ECO:0000256" key="2">
    <source>
        <dbReference type="ARBA" id="ARBA00012528"/>
    </source>
</evidence>
<dbReference type="EMBL" id="AP024110">
    <property type="protein sequence ID" value="BCM25933.1"/>
    <property type="molecule type" value="Genomic_DNA"/>
</dbReference>
<comment type="subcellular location">
    <subcellularLocation>
        <location evidence="1">Cell membrane</location>
        <topology evidence="1">Multi-pass membrane protein</topology>
    </subcellularLocation>
</comment>
<feature type="transmembrane region" description="Helical" evidence="8">
    <location>
        <begin position="43"/>
        <end position="58"/>
    </location>
</feature>
<organism evidence="10 11">
    <name type="scientific">Methyloradius palustris</name>
    <dbReference type="NCBI Taxonomy" id="2778876"/>
    <lineage>
        <taxon>Bacteria</taxon>
        <taxon>Pseudomonadati</taxon>
        <taxon>Pseudomonadota</taxon>
        <taxon>Betaproteobacteria</taxon>
        <taxon>Nitrosomonadales</taxon>
        <taxon>Methylophilaceae</taxon>
        <taxon>Methyloradius</taxon>
    </lineage>
</organism>
<gene>
    <name evidence="10" type="ORF">ZMTM_21920</name>
</gene>
<evidence type="ECO:0000256" key="5">
    <source>
        <dbReference type="ARBA" id="ARBA00022989"/>
    </source>
</evidence>
<keyword evidence="3" id="KW-1003">Cell membrane</keyword>
<evidence type="ECO:0000256" key="4">
    <source>
        <dbReference type="ARBA" id="ARBA00022692"/>
    </source>
</evidence>
<dbReference type="InterPro" id="IPR000160">
    <property type="entry name" value="GGDEF_dom"/>
</dbReference>
<feature type="transmembrane region" description="Helical" evidence="8">
    <location>
        <begin position="278"/>
        <end position="296"/>
    </location>
</feature>
<keyword evidence="6 8" id="KW-0472">Membrane</keyword>
<dbReference type="CDD" id="cd01949">
    <property type="entry name" value="GGDEF"/>
    <property type="match status" value="1"/>
</dbReference>
<evidence type="ECO:0000256" key="7">
    <source>
        <dbReference type="ARBA" id="ARBA00034247"/>
    </source>
</evidence>
<dbReference type="Pfam" id="PF05231">
    <property type="entry name" value="MASE1"/>
    <property type="match status" value="1"/>
</dbReference>
<dbReference type="InterPro" id="IPR050469">
    <property type="entry name" value="Diguanylate_Cyclase"/>
</dbReference>
<keyword evidence="4 8" id="KW-0812">Transmembrane</keyword>
<keyword evidence="11" id="KW-1185">Reference proteome</keyword>
<proteinExistence type="predicted"/>
<evidence type="ECO:0000256" key="1">
    <source>
        <dbReference type="ARBA" id="ARBA00004651"/>
    </source>
</evidence>
<evidence type="ECO:0000259" key="9">
    <source>
        <dbReference type="SMART" id="SM00267"/>
    </source>
</evidence>
<keyword evidence="5 8" id="KW-1133">Transmembrane helix</keyword>
<dbReference type="GO" id="GO:0043709">
    <property type="term" value="P:cell adhesion involved in single-species biofilm formation"/>
    <property type="evidence" value="ECO:0007669"/>
    <property type="project" value="TreeGrafter"/>
</dbReference>
<dbReference type="InterPro" id="IPR043128">
    <property type="entry name" value="Rev_trsase/Diguanyl_cyclase"/>
</dbReference>
<sequence length="491" mass="54332">MQMKSFEQVPRPGLLSYILLPLAFCLSAKVSLALATSQEGVTILWLPNAFTLATLLYYRGQRYWLFMLLVMLSEIAGDFPRFPWHESIILGVANIIEVTIAYLIMRESGVSRKLNDLRDVVQFSVAGPLIGSLFGGLIGAAIIKYFDATTDNYLSIVQVWWFGDALGLMILTPMLLAFLYPKKQIIQPFQRVDLIVFIISAGLAGLIFSASNAKVWGVFITPTLLLPSMLYLAARTNLKWTAIGICIVSFSIALLISHGEKPFGDLPMALTILHEQEFIFTLSIASMGLATLMAHIRDHKHNLEIRVAERTEALKAVNRQLEELSATDSLTGIANRRRFDEQLQSEWSRAIRSSQPLSLAIIDIDWFKNYNDHYGHQEGDECLRRVAGILSSVISRGSDLLARYGGEEFVIIAPNTDATQAYAIGQKICDAFQVAGLLHALSSYGYVTVSIGVASMIPENTLKPSTLVKAADEALYMAKGQGRNQVVAAEY</sequence>
<dbReference type="Gene3D" id="3.30.70.270">
    <property type="match status" value="1"/>
</dbReference>
<dbReference type="NCBIfam" id="TIGR00254">
    <property type="entry name" value="GGDEF"/>
    <property type="match status" value="1"/>
</dbReference>
<protein>
    <recommendedName>
        <fullName evidence="2">diguanylate cyclase</fullName>
        <ecNumber evidence="2">2.7.7.65</ecNumber>
    </recommendedName>
</protein>
<evidence type="ECO:0000256" key="8">
    <source>
        <dbReference type="SAM" id="Phobius"/>
    </source>
</evidence>
<dbReference type="InterPro" id="IPR007895">
    <property type="entry name" value="MASE1"/>
</dbReference>
<dbReference type="AlphaFoldDB" id="A0A8D5K1N5"/>
<dbReference type="PANTHER" id="PTHR45138">
    <property type="entry name" value="REGULATORY COMPONENTS OF SENSORY TRANSDUCTION SYSTEM"/>
    <property type="match status" value="1"/>
</dbReference>
<evidence type="ECO:0000313" key="10">
    <source>
        <dbReference type="EMBL" id="BCM25933.1"/>
    </source>
</evidence>
<dbReference type="SMART" id="SM00267">
    <property type="entry name" value="GGDEF"/>
    <property type="match status" value="1"/>
</dbReference>
<reference evidence="10" key="1">
    <citation type="journal article" date="2021" name="Arch. Microbiol.">
        <title>Methyloradius palustris gen. nov., sp. nov., a methanol-oxidizing bacterium isolated from snow.</title>
        <authorList>
            <person name="Miyadera T."/>
            <person name="Kojima H."/>
            <person name="Fukui M."/>
        </authorList>
    </citation>
    <scope>NUCLEOTIDE SEQUENCE</scope>
    <source>
        <strain evidence="10">Zm11</strain>
    </source>
</reference>
<dbReference type="SUPFAM" id="SSF55073">
    <property type="entry name" value="Nucleotide cyclase"/>
    <property type="match status" value="1"/>
</dbReference>
<evidence type="ECO:0000313" key="11">
    <source>
        <dbReference type="Proteomes" id="UP000826722"/>
    </source>
</evidence>
<feature type="domain" description="GGDEF" evidence="9">
    <location>
        <begin position="314"/>
        <end position="489"/>
    </location>
</feature>
<feature type="transmembrane region" description="Helical" evidence="8">
    <location>
        <begin position="216"/>
        <end position="233"/>
    </location>
</feature>
<comment type="catalytic activity">
    <reaction evidence="7">
        <text>2 GTP = 3',3'-c-di-GMP + 2 diphosphate</text>
        <dbReference type="Rhea" id="RHEA:24898"/>
        <dbReference type="ChEBI" id="CHEBI:33019"/>
        <dbReference type="ChEBI" id="CHEBI:37565"/>
        <dbReference type="ChEBI" id="CHEBI:58805"/>
        <dbReference type="EC" id="2.7.7.65"/>
    </reaction>
</comment>
<name>A0A8D5K1N5_9PROT</name>
<feature type="transmembrane region" description="Helical" evidence="8">
    <location>
        <begin position="158"/>
        <end position="180"/>
    </location>
</feature>
<accession>A0A8D5K1N5</accession>
<dbReference type="InterPro" id="IPR029787">
    <property type="entry name" value="Nucleotide_cyclase"/>
</dbReference>
<feature type="transmembrane region" description="Helical" evidence="8">
    <location>
        <begin position="125"/>
        <end position="146"/>
    </location>
</feature>
<feature type="transmembrane region" description="Helical" evidence="8">
    <location>
        <begin position="192"/>
        <end position="210"/>
    </location>
</feature>
<dbReference type="Proteomes" id="UP000826722">
    <property type="component" value="Chromosome"/>
</dbReference>
<dbReference type="GO" id="GO:0052621">
    <property type="term" value="F:diguanylate cyclase activity"/>
    <property type="evidence" value="ECO:0007669"/>
    <property type="project" value="UniProtKB-EC"/>
</dbReference>
<dbReference type="GO" id="GO:0005886">
    <property type="term" value="C:plasma membrane"/>
    <property type="evidence" value="ECO:0007669"/>
    <property type="project" value="UniProtKB-SubCell"/>
</dbReference>
<dbReference type="EC" id="2.7.7.65" evidence="2"/>
<dbReference type="KEGG" id="mpau:ZMTM_21920"/>
<evidence type="ECO:0000256" key="3">
    <source>
        <dbReference type="ARBA" id="ARBA00022475"/>
    </source>
</evidence>
<dbReference type="FunFam" id="3.30.70.270:FF:000001">
    <property type="entry name" value="Diguanylate cyclase domain protein"/>
    <property type="match status" value="1"/>
</dbReference>
<evidence type="ECO:0000256" key="6">
    <source>
        <dbReference type="ARBA" id="ARBA00023136"/>
    </source>
</evidence>